<feature type="compositionally biased region" description="Basic residues" evidence="1">
    <location>
        <begin position="111"/>
        <end position="122"/>
    </location>
</feature>
<dbReference type="EMBL" id="HG994584">
    <property type="protein sequence ID" value="CAF2953408.1"/>
    <property type="molecule type" value="Genomic_DNA"/>
</dbReference>
<gene>
    <name evidence="2" type="ORF">LSAA_10838</name>
</gene>
<reference evidence="2" key="1">
    <citation type="submission" date="2021-02" db="EMBL/GenBank/DDBJ databases">
        <authorList>
            <person name="Bekaert M."/>
        </authorList>
    </citation>
    <scope>NUCLEOTIDE SEQUENCE</scope>
    <source>
        <strain evidence="2">IoA-00</strain>
    </source>
</reference>
<name>A0A7R8CWH7_LEPSM</name>
<proteinExistence type="predicted"/>
<accession>A0A7R8CWH7</accession>
<protein>
    <submittedName>
        <fullName evidence="2">(salmon louse) hypothetical protein</fullName>
    </submittedName>
</protein>
<organism evidence="2 3">
    <name type="scientific">Lepeophtheirus salmonis</name>
    <name type="common">Salmon louse</name>
    <name type="synonym">Caligus salmonis</name>
    <dbReference type="NCBI Taxonomy" id="72036"/>
    <lineage>
        <taxon>Eukaryota</taxon>
        <taxon>Metazoa</taxon>
        <taxon>Ecdysozoa</taxon>
        <taxon>Arthropoda</taxon>
        <taxon>Crustacea</taxon>
        <taxon>Multicrustacea</taxon>
        <taxon>Hexanauplia</taxon>
        <taxon>Copepoda</taxon>
        <taxon>Siphonostomatoida</taxon>
        <taxon>Caligidae</taxon>
        <taxon>Lepeophtheirus</taxon>
    </lineage>
</organism>
<feature type="region of interest" description="Disordered" evidence="1">
    <location>
        <begin position="100"/>
        <end position="152"/>
    </location>
</feature>
<dbReference type="Proteomes" id="UP000675881">
    <property type="component" value="Chromosome 5"/>
</dbReference>
<dbReference type="InterPro" id="IPR036691">
    <property type="entry name" value="Endo/exonu/phosph_ase_sf"/>
</dbReference>
<evidence type="ECO:0000256" key="1">
    <source>
        <dbReference type="SAM" id="MobiDB-lite"/>
    </source>
</evidence>
<dbReference type="AlphaFoldDB" id="A0A7R8CWH7"/>
<keyword evidence="3" id="KW-1185">Reference proteome</keyword>
<dbReference type="Gene3D" id="3.60.10.10">
    <property type="entry name" value="Endonuclease/exonuclease/phosphatase"/>
    <property type="match status" value="1"/>
</dbReference>
<evidence type="ECO:0000313" key="3">
    <source>
        <dbReference type="Proteomes" id="UP000675881"/>
    </source>
</evidence>
<evidence type="ECO:0000313" key="2">
    <source>
        <dbReference type="EMBL" id="CAF2953408.1"/>
    </source>
</evidence>
<sequence length="186" mass="21067">MFPSSYVPFICKASKSGSHPSRGVIVPVSEKINPIIRASDPAGNYLVIEIDFLSHRTDMFVIYGLNKDTNNYLSDILTAHTSIERRIVVMGDLNVRRDSKRDASSYDGSCNKKKRSKLRRNDKRLLSKRSGPTLQSIPIEEERNGNSSSQKTSFKKKLELLKAIYDINVEDELNSILEYQKRGSLV</sequence>